<dbReference type="PROSITE" id="PS50928">
    <property type="entry name" value="ABC_TM1"/>
    <property type="match status" value="1"/>
</dbReference>
<name>A0A9D1ADI9_9FIRM</name>
<keyword evidence="2 7" id="KW-0813">Transport</keyword>
<dbReference type="Gene3D" id="1.10.3720.10">
    <property type="entry name" value="MetI-like"/>
    <property type="match status" value="1"/>
</dbReference>
<dbReference type="InterPro" id="IPR000515">
    <property type="entry name" value="MetI-like"/>
</dbReference>
<evidence type="ECO:0000256" key="6">
    <source>
        <dbReference type="ARBA" id="ARBA00023136"/>
    </source>
</evidence>
<dbReference type="PANTHER" id="PTHR43744:SF12">
    <property type="entry name" value="ABC TRANSPORTER PERMEASE PROTEIN MG189-RELATED"/>
    <property type="match status" value="1"/>
</dbReference>
<keyword evidence="5 7" id="KW-1133">Transmembrane helix</keyword>
<reference evidence="9" key="1">
    <citation type="submission" date="2020-10" db="EMBL/GenBank/DDBJ databases">
        <authorList>
            <person name="Gilroy R."/>
        </authorList>
    </citation>
    <scope>NUCLEOTIDE SEQUENCE</scope>
    <source>
        <strain evidence="9">ChiSjej4B22-8148</strain>
    </source>
</reference>
<evidence type="ECO:0000256" key="5">
    <source>
        <dbReference type="ARBA" id="ARBA00022989"/>
    </source>
</evidence>
<evidence type="ECO:0000256" key="2">
    <source>
        <dbReference type="ARBA" id="ARBA00022448"/>
    </source>
</evidence>
<dbReference type="InterPro" id="IPR035906">
    <property type="entry name" value="MetI-like_sf"/>
</dbReference>
<proteinExistence type="inferred from homology"/>
<sequence>MTAKSKKRFTTVIVYLLLIAGSILCLMPLFWMLRSSLMTNVEIFMVPIRWLPEVFQWENYRDVFETLPFLKYYANSLTLVVFVVSGAVLTSSLCAYGLSRINWAGKKIVFTCIMGSMMLPVAVTIIPTFLMFRRIGLTNSLIPLIIPAWLGGGAFYIFLLRQFFLSIPKDLDEAARIDGATHLQIYSKIILPLTKPALVVVGMFAFMNTWNDFLGPLIYLNSDDKYTVALGLQLFVGSYRAEWQLMMAAACLVVIPAILVFMIGQKYLIEGITMTGVKG</sequence>
<accession>A0A9D1ADI9</accession>
<evidence type="ECO:0000259" key="8">
    <source>
        <dbReference type="PROSITE" id="PS50928"/>
    </source>
</evidence>
<comment type="similarity">
    <text evidence="7">Belongs to the binding-protein-dependent transport system permease family.</text>
</comment>
<feature type="domain" description="ABC transmembrane type-1" evidence="8">
    <location>
        <begin position="73"/>
        <end position="264"/>
    </location>
</feature>
<dbReference type="SUPFAM" id="SSF161098">
    <property type="entry name" value="MetI-like"/>
    <property type="match status" value="1"/>
</dbReference>
<dbReference type="PANTHER" id="PTHR43744">
    <property type="entry name" value="ABC TRANSPORTER PERMEASE PROTEIN MG189-RELATED-RELATED"/>
    <property type="match status" value="1"/>
</dbReference>
<feature type="transmembrane region" description="Helical" evidence="7">
    <location>
        <begin position="243"/>
        <end position="264"/>
    </location>
</feature>
<comment type="caution">
    <text evidence="9">The sequence shown here is derived from an EMBL/GenBank/DDBJ whole genome shotgun (WGS) entry which is preliminary data.</text>
</comment>
<feature type="transmembrane region" description="Helical" evidence="7">
    <location>
        <begin position="144"/>
        <end position="164"/>
    </location>
</feature>
<evidence type="ECO:0000256" key="1">
    <source>
        <dbReference type="ARBA" id="ARBA00004651"/>
    </source>
</evidence>
<dbReference type="Proteomes" id="UP000886757">
    <property type="component" value="Unassembled WGS sequence"/>
</dbReference>
<feature type="transmembrane region" description="Helical" evidence="7">
    <location>
        <begin position="12"/>
        <end position="33"/>
    </location>
</feature>
<keyword evidence="4 7" id="KW-0812">Transmembrane</keyword>
<dbReference type="GO" id="GO:0055085">
    <property type="term" value="P:transmembrane transport"/>
    <property type="evidence" value="ECO:0007669"/>
    <property type="project" value="InterPro"/>
</dbReference>
<dbReference type="GO" id="GO:0005886">
    <property type="term" value="C:plasma membrane"/>
    <property type="evidence" value="ECO:0007669"/>
    <property type="project" value="UniProtKB-SubCell"/>
</dbReference>
<organism evidence="9 10">
    <name type="scientific">Candidatus Choladousia intestinavium</name>
    <dbReference type="NCBI Taxonomy" id="2840727"/>
    <lineage>
        <taxon>Bacteria</taxon>
        <taxon>Bacillati</taxon>
        <taxon>Bacillota</taxon>
        <taxon>Clostridia</taxon>
        <taxon>Lachnospirales</taxon>
        <taxon>Lachnospiraceae</taxon>
        <taxon>Lachnospiraceae incertae sedis</taxon>
        <taxon>Candidatus Choladousia</taxon>
    </lineage>
</organism>
<comment type="subcellular location">
    <subcellularLocation>
        <location evidence="1 7">Cell membrane</location>
        <topology evidence="1 7">Multi-pass membrane protein</topology>
    </subcellularLocation>
</comment>
<feature type="transmembrane region" description="Helical" evidence="7">
    <location>
        <begin position="185"/>
        <end position="207"/>
    </location>
</feature>
<evidence type="ECO:0000313" key="10">
    <source>
        <dbReference type="Proteomes" id="UP000886757"/>
    </source>
</evidence>
<feature type="transmembrane region" description="Helical" evidence="7">
    <location>
        <begin position="72"/>
        <end position="96"/>
    </location>
</feature>
<protein>
    <submittedName>
        <fullName evidence="9">Carbohydrate ABC transporter permease</fullName>
    </submittedName>
</protein>
<keyword evidence="3" id="KW-1003">Cell membrane</keyword>
<feature type="transmembrane region" description="Helical" evidence="7">
    <location>
        <begin position="108"/>
        <end position="132"/>
    </location>
</feature>
<evidence type="ECO:0000256" key="7">
    <source>
        <dbReference type="RuleBase" id="RU363032"/>
    </source>
</evidence>
<evidence type="ECO:0000256" key="4">
    <source>
        <dbReference type="ARBA" id="ARBA00022692"/>
    </source>
</evidence>
<gene>
    <name evidence="9" type="ORF">IAB31_05880</name>
</gene>
<dbReference type="AlphaFoldDB" id="A0A9D1ADI9"/>
<dbReference type="Pfam" id="PF00528">
    <property type="entry name" value="BPD_transp_1"/>
    <property type="match status" value="1"/>
</dbReference>
<dbReference type="CDD" id="cd06261">
    <property type="entry name" value="TM_PBP2"/>
    <property type="match status" value="1"/>
</dbReference>
<evidence type="ECO:0000313" key="9">
    <source>
        <dbReference type="EMBL" id="HIR13434.1"/>
    </source>
</evidence>
<dbReference type="EMBL" id="DVGK01000067">
    <property type="protein sequence ID" value="HIR13434.1"/>
    <property type="molecule type" value="Genomic_DNA"/>
</dbReference>
<evidence type="ECO:0000256" key="3">
    <source>
        <dbReference type="ARBA" id="ARBA00022475"/>
    </source>
</evidence>
<reference evidence="9" key="2">
    <citation type="journal article" date="2021" name="PeerJ">
        <title>Extensive microbial diversity within the chicken gut microbiome revealed by metagenomics and culture.</title>
        <authorList>
            <person name="Gilroy R."/>
            <person name="Ravi A."/>
            <person name="Getino M."/>
            <person name="Pursley I."/>
            <person name="Horton D.L."/>
            <person name="Alikhan N.F."/>
            <person name="Baker D."/>
            <person name="Gharbi K."/>
            <person name="Hall N."/>
            <person name="Watson M."/>
            <person name="Adriaenssens E.M."/>
            <person name="Foster-Nyarko E."/>
            <person name="Jarju S."/>
            <person name="Secka A."/>
            <person name="Antonio M."/>
            <person name="Oren A."/>
            <person name="Chaudhuri R.R."/>
            <person name="La Ragione R."/>
            <person name="Hildebrand F."/>
            <person name="Pallen M.J."/>
        </authorList>
    </citation>
    <scope>NUCLEOTIDE SEQUENCE</scope>
    <source>
        <strain evidence="9">ChiSjej4B22-8148</strain>
    </source>
</reference>
<keyword evidence="6 7" id="KW-0472">Membrane</keyword>